<sequence>MPAPRCTDRESALELTLPGFLMSSHGGVLTMGRFLAVYVIVSCVPVHFLLLCVPSPFGRLIERVPQCGVEVSQREAFPFVHILLAPKAQYSLFPRPCIVFFGA</sequence>
<keyword evidence="1" id="KW-0812">Transmembrane</keyword>
<protein>
    <recommendedName>
        <fullName evidence="4">Transmembrane protein</fullName>
    </recommendedName>
</protein>
<evidence type="ECO:0000313" key="3">
    <source>
        <dbReference type="Proteomes" id="UP000192257"/>
    </source>
</evidence>
<organism evidence="2 3">
    <name type="scientific">Trypanosoma theileri</name>
    <dbReference type="NCBI Taxonomy" id="67003"/>
    <lineage>
        <taxon>Eukaryota</taxon>
        <taxon>Discoba</taxon>
        <taxon>Euglenozoa</taxon>
        <taxon>Kinetoplastea</taxon>
        <taxon>Metakinetoplastina</taxon>
        <taxon>Trypanosomatida</taxon>
        <taxon>Trypanosomatidae</taxon>
        <taxon>Trypanosoma</taxon>
    </lineage>
</organism>
<dbReference type="AlphaFoldDB" id="A0A1X0NWX2"/>
<evidence type="ECO:0000313" key="2">
    <source>
        <dbReference type="EMBL" id="ORC89195.1"/>
    </source>
</evidence>
<evidence type="ECO:0008006" key="4">
    <source>
        <dbReference type="Google" id="ProtNLM"/>
    </source>
</evidence>
<keyword evidence="1" id="KW-0472">Membrane</keyword>
<keyword evidence="1" id="KW-1133">Transmembrane helix</keyword>
<keyword evidence="3" id="KW-1185">Reference proteome</keyword>
<dbReference type="Proteomes" id="UP000192257">
    <property type="component" value="Unassembled WGS sequence"/>
</dbReference>
<comment type="caution">
    <text evidence="2">The sequence shown here is derived from an EMBL/GenBank/DDBJ whole genome shotgun (WGS) entry which is preliminary data.</text>
</comment>
<dbReference type="GeneID" id="39985195"/>
<evidence type="ECO:0000256" key="1">
    <source>
        <dbReference type="SAM" id="Phobius"/>
    </source>
</evidence>
<feature type="transmembrane region" description="Helical" evidence="1">
    <location>
        <begin position="31"/>
        <end position="53"/>
    </location>
</feature>
<proteinExistence type="predicted"/>
<dbReference type="RefSeq" id="XP_028883261.1">
    <property type="nucleotide sequence ID" value="XM_029025415.1"/>
</dbReference>
<dbReference type="EMBL" id="NBCO01000013">
    <property type="protein sequence ID" value="ORC89195.1"/>
    <property type="molecule type" value="Genomic_DNA"/>
</dbReference>
<name>A0A1X0NWX2_9TRYP</name>
<gene>
    <name evidence="2" type="ORF">TM35_000131990</name>
</gene>
<dbReference type="VEuPathDB" id="TriTrypDB:TM35_000131990"/>
<reference evidence="2 3" key="1">
    <citation type="submission" date="2017-03" db="EMBL/GenBank/DDBJ databases">
        <title>An alternative strategy for trypanosome survival in the mammalian bloodstream revealed through genome and transcriptome analysis of the ubiquitous bovine parasite Trypanosoma (Megatrypanum) theileri.</title>
        <authorList>
            <person name="Kelly S."/>
            <person name="Ivens A."/>
            <person name="Mott A."/>
            <person name="O'Neill E."/>
            <person name="Emms D."/>
            <person name="Macleod O."/>
            <person name="Voorheis P."/>
            <person name="Matthews J."/>
            <person name="Matthews K."/>
            <person name="Carrington M."/>
        </authorList>
    </citation>
    <scope>NUCLEOTIDE SEQUENCE [LARGE SCALE GENOMIC DNA]</scope>
    <source>
        <strain evidence="2">Edinburgh</strain>
    </source>
</reference>
<accession>A0A1X0NWX2</accession>